<feature type="domain" description="ABC transmembrane type-1" evidence="6">
    <location>
        <begin position="102"/>
        <end position="295"/>
    </location>
</feature>
<evidence type="ECO:0000259" key="6">
    <source>
        <dbReference type="PROSITE" id="PS50928"/>
    </source>
</evidence>
<feature type="transmembrane region" description="Helical" evidence="5">
    <location>
        <begin position="141"/>
        <end position="161"/>
    </location>
</feature>
<evidence type="ECO:0000256" key="2">
    <source>
        <dbReference type="ARBA" id="ARBA00022692"/>
    </source>
</evidence>
<reference evidence="8" key="2">
    <citation type="journal article" date="2016" name="Int. J. Syst. Evol. Microbiol.">
        <title>Complete genome sequence and cell structure of Limnochorda pilosa, a Gram-negative spore-former within the phylum Firmicutes.</title>
        <authorList>
            <person name="Watanabe M."/>
            <person name="Kojima H."/>
            <person name="Fukui M."/>
        </authorList>
    </citation>
    <scope>NUCLEOTIDE SEQUENCE [LARGE SCALE GENOMIC DNA]</scope>
    <source>
        <strain evidence="8">HC45</strain>
    </source>
</reference>
<comment type="subcellular location">
    <subcellularLocation>
        <location evidence="5">Cell membrane</location>
        <topology evidence="5">Multi-pass membrane protein</topology>
    </subcellularLocation>
    <subcellularLocation>
        <location evidence="1">Membrane</location>
        <topology evidence="1">Multi-pass membrane protein</topology>
    </subcellularLocation>
</comment>
<accession>A0A0K2SHJ3</accession>
<evidence type="ECO:0000256" key="4">
    <source>
        <dbReference type="ARBA" id="ARBA00023136"/>
    </source>
</evidence>
<dbReference type="STRING" id="1555112.LIP_0721"/>
<dbReference type="InterPro" id="IPR000515">
    <property type="entry name" value="MetI-like"/>
</dbReference>
<feature type="transmembrane region" description="Helical" evidence="5">
    <location>
        <begin position="106"/>
        <end position="129"/>
    </location>
</feature>
<dbReference type="CDD" id="cd06261">
    <property type="entry name" value="TM_PBP2"/>
    <property type="match status" value="1"/>
</dbReference>
<evidence type="ECO:0000256" key="3">
    <source>
        <dbReference type="ARBA" id="ARBA00022989"/>
    </source>
</evidence>
<dbReference type="EMBL" id="AP014924">
    <property type="protein sequence ID" value="BAS26578.1"/>
    <property type="molecule type" value="Genomic_DNA"/>
</dbReference>
<protein>
    <submittedName>
        <fullName evidence="7">ABC transporter permease</fullName>
    </submittedName>
</protein>
<keyword evidence="4 5" id="KW-0472">Membrane</keyword>
<dbReference type="AlphaFoldDB" id="A0A0K2SHJ3"/>
<dbReference type="Proteomes" id="UP000065807">
    <property type="component" value="Chromosome"/>
</dbReference>
<dbReference type="InterPro" id="IPR035906">
    <property type="entry name" value="MetI-like_sf"/>
</dbReference>
<feature type="transmembrane region" description="Helical" evidence="5">
    <location>
        <begin position="225"/>
        <end position="248"/>
    </location>
</feature>
<dbReference type="PANTHER" id="PTHR43839:SF1">
    <property type="entry name" value="OPPC IN A BINDING PROTEIN-DEPENDENT TRANSPORT SYSTEM"/>
    <property type="match status" value="1"/>
</dbReference>
<keyword evidence="8" id="KW-1185">Reference proteome</keyword>
<dbReference type="KEGG" id="lpil:LIP_0721"/>
<comment type="similarity">
    <text evidence="5">Belongs to the binding-protein-dependent transport system permease family.</text>
</comment>
<dbReference type="GO" id="GO:0005886">
    <property type="term" value="C:plasma membrane"/>
    <property type="evidence" value="ECO:0007669"/>
    <property type="project" value="UniProtKB-SubCell"/>
</dbReference>
<name>A0A0K2SHJ3_LIMPI</name>
<dbReference type="PANTHER" id="PTHR43839">
    <property type="entry name" value="OPPC IN A BINDING PROTEIN-DEPENDENT TRANSPORT SYSTEM"/>
    <property type="match status" value="1"/>
</dbReference>
<proteinExistence type="inferred from homology"/>
<dbReference type="Gene3D" id="1.10.3720.10">
    <property type="entry name" value="MetI-like"/>
    <property type="match status" value="1"/>
</dbReference>
<evidence type="ECO:0000313" key="7">
    <source>
        <dbReference type="EMBL" id="BAS26578.1"/>
    </source>
</evidence>
<dbReference type="GO" id="GO:0055085">
    <property type="term" value="P:transmembrane transport"/>
    <property type="evidence" value="ECO:0007669"/>
    <property type="project" value="InterPro"/>
</dbReference>
<feature type="transmembrane region" description="Helical" evidence="5">
    <location>
        <begin position="274"/>
        <end position="295"/>
    </location>
</feature>
<evidence type="ECO:0000256" key="5">
    <source>
        <dbReference type="RuleBase" id="RU363032"/>
    </source>
</evidence>
<keyword evidence="2 5" id="KW-0812">Transmembrane</keyword>
<dbReference type="SUPFAM" id="SSF161098">
    <property type="entry name" value="MetI-like"/>
    <property type="match status" value="1"/>
</dbReference>
<dbReference type="Pfam" id="PF00528">
    <property type="entry name" value="BPD_transp_1"/>
    <property type="match status" value="1"/>
</dbReference>
<evidence type="ECO:0000313" key="8">
    <source>
        <dbReference type="Proteomes" id="UP000065807"/>
    </source>
</evidence>
<gene>
    <name evidence="7" type="ORF">LIP_0721</name>
</gene>
<sequence length="309" mass="34493">MVHPEPLWRVRMRLWRKGLGGTWEAFWESRLGPIGLGLILFFILLAASYPLLMRFYWNPMVYDPVTGFDFEVFTHPSEPSLRHWLGTDPYGRDVFSQLAYSTSREFALGLLAAVVTVVIGTMVGTAAAYYGGFTDTFFMRLADLFLLFPAIPILIVVSSAWPLDVLQLAIVLGVLGGFGPITIVLKSQALSVGVRPYIDAARVAGGSDFHILRTHIIPNVMPISFLYMMFNVTGAIASEATLSFFGLLNVRMSWGLMIDTANTGGYLLDFAHYWWLWAPSGLAITLFCAAFYLVGRGLETVFNPRLRKR</sequence>
<organism evidence="7 8">
    <name type="scientific">Limnochorda pilosa</name>
    <dbReference type="NCBI Taxonomy" id="1555112"/>
    <lineage>
        <taxon>Bacteria</taxon>
        <taxon>Bacillati</taxon>
        <taxon>Bacillota</taxon>
        <taxon>Limnochordia</taxon>
        <taxon>Limnochordales</taxon>
        <taxon>Limnochordaceae</taxon>
        <taxon>Limnochorda</taxon>
    </lineage>
</organism>
<evidence type="ECO:0000256" key="1">
    <source>
        <dbReference type="ARBA" id="ARBA00004141"/>
    </source>
</evidence>
<keyword evidence="3 5" id="KW-1133">Transmembrane helix</keyword>
<feature type="transmembrane region" description="Helical" evidence="5">
    <location>
        <begin position="34"/>
        <end position="57"/>
    </location>
</feature>
<reference evidence="8" key="1">
    <citation type="submission" date="2015-07" db="EMBL/GenBank/DDBJ databases">
        <title>Complete genome sequence and phylogenetic analysis of Limnochorda pilosa.</title>
        <authorList>
            <person name="Watanabe M."/>
            <person name="Kojima H."/>
            <person name="Fukui M."/>
        </authorList>
    </citation>
    <scope>NUCLEOTIDE SEQUENCE [LARGE SCALE GENOMIC DNA]</scope>
    <source>
        <strain evidence="8">HC45</strain>
    </source>
</reference>
<keyword evidence="5" id="KW-0813">Transport</keyword>
<dbReference type="PROSITE" id="PS50928">
    <property type="entry name" value="ABC_TM1"/>
    <property type="match status" value="1"/>
</dbReference>
<feature type="transmembrane region" description="Helical" evidence="5">
    <location>
        <begin position="167"/>
        <end position="185"/>
    </location>
</feature>